<gene>
    <name evidence="1" type="ORF">K503DRAFT_868196</name>
</gene>
<dbReference type="AlphaFoldDB" id="A0A1B7MSH0"/>
<reference evidence="1 2" key="1">
    <citation type="submission" date="2016-06" db="EMBL/GenBank/DDBJ databases">
        <title>Comparative genomics of the ectomycorrhizal sister species Rhizopogon vinicolor and Rhizopogon vesiculosus (Basidiomycota: Boletales) reveals a divergence of the mating type B locus.</title>
        <authorList>
            <consortium name="DOE Joint Genome Institute"/>
            <person name="Mujic A.B."/>
            <person name="Kuo A."/>
            <person name="Tritt A."/>
            <person name="Lipzen A."/>
            <person name="Chen C."/>
            <person name="Johnson J."/>
            <person name="Sharma A."/>
            <person name="Barry K."/>
            <person name="Grigoriev I.V."/>
            <person name="Spatafora J.W."/>
        </authorList>
    </citation>
    <scope>NUCLEOTIDE SEQUENCE [LARGE SCALE GENOMIC DNA]</scope>
    <source>
        <strain evidence="1 2">AM-OR11-026</strain>
    </source>
</reference>
<proteinExistence type="predicted"/>
<accession>A0A1B7MSH0</accession>
<protein>
    <submittedName>
        <fullName evidence="1">Uncharacterized protein</fullName>
    </submittedName>
</protein>
<dbReference type="InParanoid" id="A0A1B7MSH0"/>
<dbReference type="EMBL" id="KV448490">
    <property type="protein sequence ID" value="OAX35543.1"/>
    <property type="molecule type" value="Genomic_DNA"/>
</dbReference>
<evidence type="ECO:0000313" key="1">
    <source>
        <dbReference type="EMBL" id="OAX35543.1"/>
    </source>
</evidence>
<sequence>MSLESESSNVVVKSPKHVGLTLSTKDVDTGAQLIAGLTATLDPEEALRVRKKIDRYIMPLMCAVYVQVDIEAAFTTNHCLNGA</sequence>
<dbReference type="STRING" id="1314800.A0A1B7MSH0"/>
<dbReference type="OrthoDB" id="2685701at2759"/>
<keyword evidence="2" id="KW-1185">Reference proteome</keyword>
<name>A0A1B7MSH0_9AGAM</name>
<organism evidence="1 2">
    <name type="scientific">Rhizopogon vinicolor AM-OR11-026</name>
    <dbReference type="NCBI Taxonomy" id="1314800"/>
    <lineage>
        <taxon>Eukaryota</taxon>
        <taxon>Fungi</taxon>
        <taxon>Dikarya</taxon>
        <taxon>Basidiomycota</taxon>
        <taxon>Agaricomycotina</taxon>
        <taxon>Agaricomycetes</taxon>
        <taxon>Agaricomycetidae</taxon>
        <taxon>Boletales</taxon>
        <taxon>Suillineae</taxon>
        <taxon>Rhizopogonaceae</taxon>
        <taxon>Rhizopogon</taxon>
    </lineage>
</organism>
<dbReference type="Proteomes" id="UP000092154">
    <property type="component" value="Unassembled WGS sequence"/>
</dbReference>
<evidence type="ECO:0000313" key="2">
    <source>
        <dbReference type="Proteomes" id="UP000092154"/>
    </source>
</evidence>